<reference evidence="3" key="1">
    <citation type="journal article" date="2012" name="PLoS ONE">
        <title>Gene sets for utilization of primary and secondary nutrition supplies in the distal gut of endangered iberian lynx.</title>
        <authorList>
            <person name="Alcaide M."/>
            <person name="Messina E."/>
            <person name="Richter M."/>
            <person name="Bargiela R."/>
            <person name="Peplies J."/>
            <person name="Huws S.A."/>
            <person name="Newbold C.J."/>
            <person name="Golyshin P.N."/>
            <person name="Simon M.A."/>
            <person name="Lopez G."/>
            <person name="Yakimov M.M."/>
            <person name="Ferrer M."/>
        </authorList>
    </citation>
    <scope>NUCLEOTIDE SEQUENCE</scope>
</reference>
<comment type="caution">
    <text evidence="3">The sequence shown here is derived from an EMBL/GenBank/DDBJ whole genome shotgun (WGS) entry which is preliminary data.</text>
</comment>
<dbReference type="CDD" id="cd00555">
    <property type="entry name" value="Maf"/>
    <property type="match status" value="1"/>
</dbReference>
<sequence length="171" mass="19660">LGDMDFDFEVDSRNDFEEKYDKDVPVMDIPALMSKGKSHGFHRPLNEDEILLTSDTMVRCGDVILGKPRDRADAIRMLRLLSGRRHEVITAFTLRDTGKEKTFTDVAAVYFRELEDAEIEYYVDKYKPFDKAGAYAVQEWIGLVGITGIEGSFYTIMGLPSHRVYKEIMEF</sequence>
<keyword evidence="2" id="KW-0378">Hydrolase</keyword>
<dbReference type="Gene3D" id="3.90.950.10">
    <property type="match status" value="1"/>
</dbReference>
<dbReference type="Pfam" id="PF02545">
    <property type="entry name" value="Maf"/>
    <property type="match status" value="1"/>
</dbReference>
<dbReference type="PIRSF" id="PIRSF006305">
    <property type="entry name" value="Maf"/>
    <property type="match status" value="1"/>
</dbReference>
<name>J9FMM7_9ZZZZ</name>
<gene>
    <name evidence="3" type="ORF">EVA_15717</name>
</gene>
<dbReference type="InterPro" id="IPR029001">
    <property type="entry name" value="ITPase-like_fam"/>
</dbReference>
<dbReference type="PANTHER" id="PTHR43213:SF5">
    <property type="entry name" value="BIFUNCTIONAL DTTP_UTP PYROPHOSPHATASE_METHYLTRANSFERASE PROTEIN-RELATED"/>
    <property type="match status" value="1"/>
</dbReference>
<dbReference type="AlphaFoldDB" id="J9FMM7"/>
<evidence type="ECO:0000256" key="2">
    <source>
        <dbReference type="ARBA" id="ARBA00022801"/>
    </source>
</evidence>
<evidence type="ECO:0000256" key="1">
    <source>
        <dbReference type="ARBA" id="ARBA00001968"/>
    </source>
</evidence>
<dbReference type="HAMAP" id="MF_00528">
    <property type="entry name" value="Maf"/>
    <property type="match status" value="1"/>
</dbReference>
<proteinExistence type="inferred from homology"/>
<accession>J9FMM7</accession>
<dbReference type="InterPro" id="IPR003697">
    <property type="entry name" value="Maf-like"/>
</dbReference>
<evidence type="ECO:0000313" key="3">
    <source>
        <dbReference type="EMBL" id="EJW96176.1"/>
    </source>
</evidence>
<dbReference type="EMBL" id="AMCI01005416">
    <property type="protein sequence ID" value="EJW96176.1"/>
    <property type="molecule type" value="Genomic_DNA"/>
</dbReference>
<feature type="non-terminal residue" evidence="3">
    <location>
        <position position="1"/>
    </location>
</feature>
<organism evidence="3">
    <name type="scientific">gut metagenome</name>
    <dbReference type="NCBI Taxonomy" id="749906"/>
    <lineage>
        <taxon>unclassified sequences</taxon>
        <taxon>metagenomes</taxon>
        <taxon>organismal metagenomes</taxon>
    </lineage>
</organism>
<dbReference type="GO" id="GO:0047429">
    <property type="term" value="F:nucleoside triphosphate diphosphatase activity"/>
    <property type="evidence" value="ECO:0007669"/>
    <property type="project" value="InterPro"/>
</dbReference>
<protein>
    <submittedName>
        <fullName evidence="3">Septum formation protein Maf</fullName>
    </submittedName>
</protein>
<dbReference type="SUPFAM" id="SSF52972">
    <property type="entry name" value="ITPase-like"/>
    <property type="match status" value="1"/>
</dbReference>
<dbReference type="PANTHER" id="PTHR43213">
    <property type="entry name" value="BIFUNCTIONAL DTTP/UTP PYROPHOSPHATASE/METHYLTRANSFERASE PROTEIN-RELATED"/>
    <property type="match status" value="1"/>
</dbReference>
<comment type="cofactor">
    <cofactor evidence="1">
        <name>a divalent metal cation</name>
        <dbReference type="ChEBI" id="CHEBI:60240"/>
    </cofactor>
</comment>